<dbReference type="eggNOG" id="COG5520">
    <property type="taxonomic scope" value="Bacteria"/>
</dbReference>
<dbReference type="InterPro" id="IPR035992">
    <property type="entry name" value="Ricin_B-like_lectins"/>
</dbReference>
<dbReference type="STRING" id="909613.UO65_4914"/>
<feature type="signal peptide" evidence="1">
    <location>
        <begin position="1"/>
        <end position="33"/>
    </location>
</feature>
<name>W7ITQ1_9PSEU</name>
<dbReference type="AlphaFoldDB" id="W7ITQ1"/>
<evidence type="ECO:0000313" key="3">
    <source>
        <dbReference type="EMBL" id="EWC59771.1"/>
    </source>
</evidence>
<reference evidence="3 4" key="1">
    <citation type="journal article" date="2014" name="Genome Announc.">
        <title>Draft Genome Sequence of the Antitrypanosomally Active Sponge-Associated Bacterium Actinokineospora sp. Strain EG49.</title>
        <authorList>
            <person name="Harjes J."/>
            <person name="Ryu T."/>
            <person name="Abdelmohsen U.R."/>
            <person name="Moitinho-Silva L."/>
            <person name="Horn H."/>
            <person name="Ravasi T."/>
            <person name="Hentschel U."/>
        </authorList>
    </citation>
    <scope>NUCLEOTIDE SEQUENCE [LARGE SCALE GENOMIC DNA]</scope>
    <source>
        <strain evidence="3 4">EG49</strain>
    </source>
</reference>
<dbReference type="RefSeq" id="WP_200873451.1">
    <property type="nucleotide sequence ID" value="NZ_AYXG01000185.1"/>
</dbReference>
<keyword evidence="1" id="KW-0732">Signal</keyword>
<protein>
    <submittedName>
        <fullName evidence="3">Cytochrome c551/c552</fullName>
    </submittedName>
</protein>
<accession>W7ITQ1</accession>
<dbReference type="PATRIC" id="fig|909613.9.peg.4912"/>
<dbReference type="CDD" id="cd23451">
    <property type="entry name" value="beta-trefoil_Ricin_laminarinase"/>
    <property type="match status" value="1"/>
</dbReference>
<dbReference type="SUPFAM" id="SSF50370">
    <property type="entry name" value="Ricin B-like lectins"/>
    <property type="match status" value="1"/>
</dbReference>
<dbReference type="Gene3D" id="2.80.10.50">
    <property type="match status" value="2"/>
</dbReference>
<evidence type="ECO:0000313" key="4">
    <source>
        <dbReference type="Proteomes" id="UP000019277"/>
    </source>
</evidence>
<dbReference type="PROSITE" id="PS51318">
    <property type="entry name" value="TAT"/>
    <property type="match status" value="1"/>
</dbReference>
<dbReference type="InterPro" id="IPR006311">
    <property type="entry name" value="TAT_signal"/>
</dbReference>
<comment type="caution">
    <text evidence="3">The sequence shown here is derived from an EMBL/GenBank/DDBJ whole genome shotgun (WGS) entry which is preliminary data.</text>
</comment>
<feature type="domain" description="Ricin B lectin" evidence="2">
    <location>
        <begin position="364"/>
        <end position="487"/>
    </location>
</feature>
<evidence type="ECO:0000259" key="2">
    <source>
        <dbReference type="SMART" id="SM00458"/>
    </source>
</evidence>
<dbReference type="SMART" id="SM00458">
    <property type="entry name" value="RICIN"/>
    <property type="match status" value="1"/>
</dbReference>
<dbReference type="InterPro" id="IPR000772">
    <property type="entry name" value="Ricin_B_lectin"/>
</dbReference>
<keyword evidence="4" id="KW-1185">Reference proteome</keyword>
<dbReference type="Proteomes" id="UP000019277">
    <property type="component" value="Unassembled WGS sequence"/>
</dbReference>
<dbReference type="Pfam" id="PF00652">
    <property type="entry name" value="Ricin_B_lectin"/>
    <property type="match status" value="1"/>
</dbReference>
<dbReference type="EMBL" id="AYXG01000185">
    <property type="protein sequence ID" value="EWC59771.1"/>
    <property type="molecule type" value="Genomic_DNA"/>
</dbReference>
<dbReference type="PROSITE" id="PS50231">
    <property type="entry name" value="RICIN_B_LECTIN"/>
    <property type="match status" value="1"/>
</dbReference>
<evidence type="ECO:0000256" key="1">
    <source>
        <dbReference type="SAM" id="SignalP"/>
    </source>
</evidence>
<dbReference type="SUPFAM" id="SSF55486">
    <property type="entry name" value="Metalloproteases ('zincins'), catalytic domain"/>
    <property type="match status" value="1"/>
</dbReference>
<proteinExistence type="predicted"/>
<gene>
    <name evidence="3" type="ORF">UO65_4914</name>
</gene>
<dbReference type="Pfam" id="PF05548">
    <property type="entry name" value="Peptidase_M11"/>
    <property type="match status" value="1"/>
</dbReference>
<dbReference type="eggNOG" id="COG1361">
    <property type="taxonomic scope" value="Bacteria"/>
</dbReference>
<feature type="chain" id="PRO_5004895990" evidence="1">
    <location>
        <begin position="34"/>
        <end position="487"/>
    </location>
</feature>
<sequence>MDKQRFRRRAVLALGAALVLSGAVVVSTGSVSATESAQAPAAPAPVAVTKRIAVVLVDFTDDRIDSSAAFRAKVRDMYFGADTSLARYYREASNGALDFAPLAGQPEVIGPLAIGVAAGCDSGAMNSKTRQALSAKGISGFDSLAIWFPNRLAKCGWGGLGQQPGPTTWMPDNATGTPPSGVVHELGHNLGFRHLSAKTCTAGTLSDCVDADYRGSSPMGGGGYRSGLSAPELLHMGWLPAAQLITAPASGTYTLVPLHAPDSTPGTRVLEIPRSGTERITVAYRRNGNTLDTGVGEGVQLHLTTQGAYHTSTLVDPSAATTGKDDTDLDVGARVTDAANGITVETVSAGATSATVRITTKGAPPAGRTLLGAGGRCLDVKDQATTNGTRAILWDCHGGANQRWTTGTDGTLRSLGKCLDVEAGGTADGTRVILWDCHGRANQRWTADADGTLRSLGKCLDARTAANGALLVVTTCAGSATQKWTTR</sequence>
<dbReference type="InterPro" id="IPR008752">
    <property type="entry name" value="Peptidase_M11"/>
</dbReference>
<organism evidence="3 4">
    <name type="scientific">Actinokineospora spheciospongiae</name>
    <dbReference type="NCBI Taxonomy" id="909613"/>
    <lineage>
        <taxon>Bacteria</taxon>
        <taxon>Bacillati</taxon>
        <taxon>Actinomycetota</taxon>
        <taxon>Actinomycetes</taxon>
        <taxon>Pseudonocardiales</taxon>
        <taxon>Pseudonocardiaceae</taxon>
        <taxon>Actinokineospora</taxon>
    </lineage>
</organism>